<reference evidence="7" key="1">
    <citation type="journal article" date="2019" name="Int. J. Syst. Evol. Microbiol.">
        <title>The Global Catalogue of Microorganisms (GCM) 10K type strain sequencing project: providing services to taxonomists for standard genome sequencing and annotation.</title>
        <authorList>
            <consortium name="The Broad Institute Genomics Platform"/>
            <consortium name="The Broad Institute Genome Sequencing Center for Infectious Disease"/>
            <person name="Wu L."/>
            <person name="Ma J."/>
        </authorList>
    </citation>
    <scope>NUCLEOTIDE SEQUENCE [LARGE SCALE GENOMIC DNA]</scope>
    <source>
        <strain evidence="7">CCM 7491</strain>
    </source>
</reference>
<dbReference type="InterPro" id="IPR000595">
    <property type="entry name" value="cNMP-bd_dom"/>
</dbReference>
<dbReference type="InterPro" id="IPR014710">
    <property type="entry name" value="RmlC-like_jellyroll"/>
</dbReference>
<organism evidence="6 7">
    <name type="scientific">Sphingobium rhizovicinum</name>
    <dbReference type="NCBI Taxonomy" id="432308"/>
    <lineage>
        <taxon>Bacteria</taxon>
        <taxon>Pseudomonadati</taxon>
        <taxon>Pseudomonadota</taxon>
        <taxon>Alphaproteobacteria</taxon>
        <taxon>Sphingomonadales</taxon>
        <taxon>Sphingomonadaceae</taxon>
        <taxon>Sphingobium</taxon>
    </lineage>
</organism>
<comment type="caution">
    <text evidence="6">The sequence shown here is derived from an EMBL/GenBank/DDBJ whole genome shotgun (WGS) entry which is preliminary data.</text>
</comment>
<evidence type="ECO:0000313" key="7">
    <source>
        <dbReference type="Proteomes" id="UP001595681"/>
    </source>
</evidence>
<accession>A0ABV7NB61</accession>
<evidence type="ECO:0000256" key="3">
    <source>
        <dbReference type="ARBA" id="ARBA00023163"/>
    </source>
</evidence>
<dbReference type="InterPro" id="IPR036388">
    <property type="entry name" value="WH-like_DNA-bd_sf"/>
</dbReference>
<dbReference type="SUPFAM" id="SSF51206">
    <property type="entry name" value="cAMP-binding domain-like"/>
    <property type="match status" value="1"/>
</dbReference>
<feature type="domain" description="HTH crp-type" evidence="5">
    <location>
        <begin position="166"/>
        <end position="238"/>
    </location>
</feature>
<evidence type="ECO:0000259" key="4">
    <source>
        <dbReference type="PROSITE" id="PS50042"/>
    </source>
</evidence>
<gene>
    <name evidence="6" type="ORF">ACFOKF_04275</name>
</gene>
<feature type="domain" description="Cyclic nucleotide-binding" evidence="4">
    <location>
        <begin position="35"/>
        <end position="152"/>
    </location>
</feature>
<keyword evidence="7" id="KW-1185">Reference proteome</keyword>
<proteinExistence type="predicted"/>
<evidence type="ECO:0000259" key="5">
    <source>
        <dbReference type="PROSITE" id="PS51063"/>
    </source>
</evidence>
<dbReference type="InterPro" id="IPR012318">
    <property type="entry name" value="HTH_CRP"/>
</dbReference>
<dbReference type="PROSITE" id="PS50042">
    <property type="entry name" value="CNMP_BINDING_3"/>
    <property type="match status" value="1"/>
</dbReference>
<sequence>MDMRFDMAQKTAAAPMARSCGGQSCDMCVVRDHAICADLNDADREALSRIGRRVALHAGQTVMWEGDDSTVVANVIEGTLKLATSTGDGREQIVGVVYASDFIGRPFGARTPHSVTALTDARLCLFPRGAFDGFAMRHGELQHRLLQRTLDDLDRTRDWMLLLGRKTAREKVATFLLDMGRRLRADADGVIELPLSRQQIADVLGITIETVSRQMTEMKREGVIDLVGRRGVRLVDIGALEALAEAA</sequence>
<dbReference type="CDD" id="cd00092">
    <property type="entry name" value="HTH_CRP"/>
    <property type="match status" value="1"/>
</dbReference>
<name>A0ABV7NB61_9SPHN</name>
<dbReference type="Proteomes" id="UP001595681">
    <property type="component" value="Unassembled WGS sequence"/>
</dbReference>
<dbReference type="Pfam" id="PF13545">
    <property type="entry name" value="HTH_Crp_2"/>
    <property type="match status" value="1"/>
</dbReference>
<dbReference type="EMBL" id="JBHRVU010000004">
    <property type="protein sequence ID" value="MFC3440423.1"/>
    <property type="molecule type" value="Genomic_DNA"/>
</dbReference>
<keyword evidence="1" id="KW-0805">Transcription regulation</keyword>
<dbReference type="SUPFAM" id="SSF46785">
    <property type="entry name" value="Winged helix' DNA-binding domain"/>
    <property type="match status" value="1"/>
</dbReference>
<dbReference type="SMART" id="SM00419">
    <property type="entry name" value="HTH_CRP"/>
    <property type="match status" value="1"/>
</dbReference>
<evidence type="ECO:0000256" key="1">
    <source>
        <dbReference type="ARBA" id="ARBA00023015"/>
    </source>
</evidence>
<dbReference type="InterPro" id="IPR036390">
    <property type="entry name" value="WH_DNA-bd_sf"/>
</dbReference>
<dbReference type="InterPro" id="IPR018490">
    <property type="entry name" value="cNMP-bd_dom_sf"/>
</dbReference>
<dbReference type="InterPro" id="IPR018335">
    <property type="entry name" value="Tscrpt_reg_HTH_Crp-type_CS"/>
</dbReference>
<dbReference type="PANTHER" id="PTHR24567:SF75">
    <property type="entry name" value="FUMARATE AND NITRATE REDUCTION REGULATORY PROTEIN"/>
    <property type="match status" value="1"/>
</dbReference>
<dbReference type="RefSeq" id="WP_380793433.1">
    <property type="nucleotide sequence ID" value="NZ_JBHRVU010000004.1"/>
</dbReference>
<dbReference type="CDD" id="cd00038">
    <property type="entry name" value="CAP_ED"/>
    <property type="match status" value="1"/>
</dbReference>
<dbReference type="Gene3D" id="1.10.10.10">
    <property type="entry name" value="Winged helix-like DNA-binding domain superfamily/Winged helix DNA-binding domain"/>
    <property type="match status" value="1"/>
</dbReference>
<dbReference type="SMART" id="SM00100">
    <property type="entry name" value="cNMP"/>
    <property type="match status" value="1"/>
</dbReference>
<dbReference type="PANTHER" id="PTHR24567">
    <property type="entry name" value="CRP FAMILY TRANSCRIPTIONAL REGULATORY PROTEIN"/>
    <property type="match status" value="1"/>
</dbReference>
<dbReference type="PROSITE" id="PS51063">
    <property type="entry name" value="HTH_CRP_2"/>
    <property type="match status" value="1"/>
</dbReference>
<keyword evidence="3" id="KW-0804">Transcription</keyword>
<dbReference type="Pfam" id="PF00027">
    <property type="entry name" value="cNMP_binding"/>
    <property type="match status" value="1"/>
</dbReference>
<keyword evidence="2" id="KW-0238">DNA-binding</keyword>
<dbReference type="PROSITE" id="PS00042">
    <property type="entry name" value="HTH_CRP_1"/>
    <property type="match status" value="1"/>
</dbReference>
<dbReference type="Gene3D" id="2.60.120.10">
    <property type="entry name" value="Jelly Rolls"/>
    <property type="match status" value="1"/>
</dbReference>
<evidence type="ECO:0000313" key="6">
    <source>
        <dbReference type="EMBL" id="MFC3440423.1"/>
    </source>
</evidence>
<protein>
    <submittedName>
        <fullName evidence="6">Crp/Fnr family transcriptional regulator</fullName>
    </submittedName>
</protein>
<evidence type="ECO:0000256" key="2">
    <source>
        <dbReference type="ARBA" id="ARBA00023125"/>
    </source>
</evidence>
<dbReference type="PRINTS" id="PR00034">
    <property type="entry name" value="HTHCRP"/>
</dbReference>
<dbReference type="InterPro" id="IPR050397">
    <property type="entry name" value="Env_Response_Regulators"/>
</dbReference>